<reference evidence="4 5" key="1">
    <citation type="journal article" date="2004" name="Extremophiles">
        <title>Halobacillus locisalis sp. nov., a halophilic bacterium isolated from a marine solar saltern of the Yellow Sea in Korea.</title>
        <authorList>
            <person name="Yoon J.H."/>
            <person name="Kang K.H."/>
            <person name="Oh T.K."/>
            <person name="Park Y.H."/>
        </authorList>
    </citation>
    <scope>NUCLEOTIDE SEQUENCE [LARGE SCALE GENOMIC DNA]</scope>
    <source>
        <strain evidence="4 5">KCTC 3788</strain>
    </source>
</reference>
<dbReference type="GO" id="GO:0051782">
    <property type="term" value="P:negative regulation of cell division"/>
    <property type="evidence" value="ECO:0007669"/>
    <property type="project" value="TreeGrafter"/>
</dbReference>
<keyword evidence="2" id="KW-0067">ATP-binding</keyword>
<dbReference type="EMBL" id="JACEFG010000001">
    <property type="protein sequence ID" value="MBA2174093.1"/>
    <property type="molecule type" value="Genomic_DNA"/>
</dbReference>
<feature type="domain" description="AAA" evidence="3">
    <location>
        <begin position="22"/>
        <end position="177"/>
    </location>
</feature>
<comment type="caution">
    <text evidence="4">The sequence shown here is derived from an EMBL/GenBank/DDBJ whole genome shotgun (WGS) entry which is preliminary data.</text>
</comment>
<evidence type="ECO:0000256" key="2">
    <source>
        <dbReference type="ARBA" id="ARBA00022840"/>
    </source>
</evidence>
<dbReference type="Gene3D" id="3.40.50.300">
    <property type="entry name" value="P-loop containing nucleotide triphosphate hydrolases"/>
    <property type="match status" value="1"/>
</dbReference>
<dbReference type="RefSeq" id="WP_181471108.1">
    <property type="nucleotide sequence ID" value="NZ_JACEFG010000001.1"/>
</dbReference>
<accession>A0A838CQF0</accession>
<dbReference type="InterPro" id="IPR025669">
    <property type="entry name" value="AAA_dom"/>
</dbReference>
<gene>
    <name evidence="4" type="ORF">H0266_04170</name>
</gene>
<dbReference type="InterPro" id="IPR027417">
    <property type="entry name" value="P-loop_NTPase"/>
</dbReference>
<dbReference type="GO" id="GO:0009898">
    <property type="term" value="C:cytoplasmic side of plasma membrane"/>
    <property type="evidence" value="ECO:0007669"/>
    <property type="project" value="TreeGrafter"/>
</dbReference>
<protein>
    <submittedName>
        <fullName evidence="4">MinD/ParA family protein</fullName>
    </submittedName>
</protein>
<dbReference type="PANTHER" id="PTHR43384">
    <property type="entry name" value="SEPTUM SITE-DETERMINING PROTEIN MIND HOMOLOG, CHLOROPLASTIC-RELATED"/>
    <property type="match status" value="1"/>
</dbReference>
<dbReference type="GO" id="GO:0005524">
    <property type="term" value="F:ATP binding"/>
    <property type="evidence" value="ECO:0007669"/>
    <property type="project" value="UniProtKB-KW"/>
</dbReference>
<evidence type="ECO:0000259" key="3">
    <source>
        <dbReference type="Pfam" id="PF13614"/>
    </source>
</evidence>
<proteinExistence type="predicted"/>
<evidence type="ECO:0000313" key="5">
    <source>
        <dbReference type="Proteomes" id="UP000571017"/>
    </source>
</evidence>
<dbReference type="Pfam" id="PF13614">
    <property type="entry name" value="AAA_31"/>
    <property type="match status" value="1"/>
</dbReference>
<dbReference type="AlphaFoldDB" id="A0A838CQF0"/>
<sequence length="288" mass="32289">MSDQAERLRNRLKQTHSQTRARTIAIASGKGGVGKSNFTINFALKLIEKQKRVLIIDMDIGMGNIDILLGVSPTYSFVDLFNHGRTIHDIIESGPKNLSYIAGGSGLTNIFQLDEEKFKYFQSQFDSLIASYDFILFDMGAGATNDSLHFITAADEAIVVTTPEPTSITDAYAMIKHLVRRENTLPISVLVNRSLKEQRDSSFTRLHMVVERFLDKQVTPLGVIPDDRAVLKSVNRQEPFVLAHPTSKASKSMEIVVRDYLSQQEGIEGLVEDSSFLSKLKRFVFERS</sequence>
<dbReference type="GO" id="GO:0005829">
    <property type="term" value="C:cytosol"/>
    <property type="evidence" value="ECO:0007669"/>
    <property type="project" value="TreeGrafter"/>
</dbReference>
<dbReference type="InterPro" id="IPR025501">
    <property type="entry name" value="MinD_FleN"/>
</dbReference>
<name>A0A838CQF0_9BACI</name>
<evidence type="ECO:0000313" key="4">
    <source>
        <dbReference type="EMBL" id="MBA2174093.1"/>
    </source>
</evidence>
<organism evidence="4 5">
    <name type="scientific">Halobacillus locisalis</name>
    <dbReference type="NCBI Taxonomy" id="220753"/>
    <lineage>
        <taxon>Bacteria</taxon>
        <taxon>Bacillati</taxon>
        <taxon>Bacillota</taxon>
        <taxon>Bacilli</taxon>
        <taxon>Bacillales</taxon>
        <taxon>Bacillaceae</taxon>
        <taxon>Halobacillus</taxon>
    </lineage>
</organism>
<dbReference type="InterPro" id="IPR033875">
    <property type="entry name" value="FlhG"/>
</dbReference>
<dbReference type="PANTHER" id="PTHR43384:SF4">
    <property type="entry name" value="CELLULOSE BIOSYNTHESIS PROTEIN BCSQ-RELATED"/>
    <property type="match status" value="1"/>
</dbReference>
<keyword evidence="5" id="KW-1185">Reference proteome</keyword>
<dbReference type="InterPro" id="IPR050625">
    <property type="entry name" value="ParA/MinD_ATPase"/>
</dbReference>
<dbReference type="SUPFAM" id="SSF52540">
    <property type="entry name" value="P-loop containing nucleoside triphosphate hydrolases"/>
    <property type="match status" value="1"/>
</dbReference>
<dbReference type="GO" id="GO:0016887">
    <property type="term" value="F:ATP hydrolysis activity"/>
    <property type="evidence" value="ECO:0007669"/>
    <property type="project" value="TreeGrafter"/>
</dbReference>
<evidence type="ECO:0000256" key="1">
    <source>
        <dbReference type="ARBA" id="ARBA00022741"/>
    </source>
</evidence>
<dbReference type="CDD" id="cd02038">
    <property type="entry name" value="FlhG-like"/>
    <property type="match status" value="1"/>
</dbReference>
<dbReference type="Proteomes" id="UP000571017">
    <property type="component" value="Unassembled WGS sequence"/>
</dbReference>
<dbReference type="PIRSF" id="PIRSF003092">
    <property type="entry name" value="MinD"/>
    <property type="match status" value="1"/>
</dbReference>
<keyword evidence="1" id="KW-0547">Nucleotide-binding</keyword>